<dbReference type="EMBL" id="KN881441">
    <property type="protein sequence ID" value="KIY60624.1"/>
    <property type="molecule type" value="Genomic_DNA"/>
</dbReference>
<organism evidence="1 2">
    <name type="scientific">Cylindrobasidium torrendii FP15055 ss-10</name>
    <dbReference type="NCBI Taxonomy" id="1314674"/>
    <lineage>
        <taxon>Eukaryota</taxon>
        <taxon>Fungi</taxon>
        <taxon>Dikarya</taxon>
        <taxon>Basidiomycota</taxon>
        <taxon>Agaricomycotina</taxon>
        <taxon>Agaricomycetes</taxon>
        <taxon>Agaricomycetidae</taxon>
        <taxon>Agaricales</taxon>
        <taxon>Marasmiineae</taxon>
        <taxon>Physalacriaceae</taxon>
        <taxon>Cylindrobasidium</taxon>
    </lineage>
</organism>
<sequence length="186" mass="21436">LTEIDEQICCAYAYRVKHNLTDQAFHDLPGLFRNQEDAPPKLSACQTRVTFLSGFKPEFYDCCPNSCVCYVAWNADLSECPHCREPRFRADGTPRQKFMYLPIIPRLVQFAASKEMASSMRERANRSSSPDEISDIFDGTHYKNLCKENIRVRGQDVLPLRKYFSDLRDIALGLSTDGFCPHKRRK</sequence>
<dbReference type="Proteomes" id="UP000054007">
    <property type="component" value="Unassembled WGS sequence"/>
</dbReference>
<reference evidence="1 2" key="1">
    <citation type="journal article" date="2015" name="Fungal Genet. Biol.">
        <title>Evolution of novel wood decay mechanisms in Agaricales revealed by the genome sequences of Fistulina hepatica and Cylindrobasidium torrendii.</title>
        <authorList>
            <person name="Floudas D."/>
            <person name="Held B.W."/>
            <person name="Riley R."/>
            <person name="Nagy L.G."/>
            <person name="Koehler G."/>
            <person name="Ransdell A.S."/>
            <person name="Younus H."/>
            <person name="Chow J."/>
            <person name="Chiniquy J."/>
            <person name="Lipzen A."/>
            <person name="Tritt A."/>
            <person name="Sun H."/>
            <person name="Haridas S."/>
            <person name="LaButti K."/>
            <person name="Ohm R.A."/>
            <person name="Kues U."/>
            <person name="Blanchette R.A."/>
            <person name="Grigoriev I.V."/>
            <person name="Minto R.E."/>
            <person name="Hibbett D.S."/>
        </authorList>
    </citation>
    <scope>NUCLEOTIDE SEQUENCE [LARGE SCALE GENOMIC DNA]</scope>
    <source>
        <strain evidence="1 2">FP15055 ss-10</strain>
    </source>
</reference>
<gene>
    <name evidence="1" type="ORF">CYLTODRAFT_315278</name>
</gene>
<accession>A0A0D7AS15</accession>
<protein>
    <submittedName>
        <fullName evidence="1">Uncharacterized protein</fullName>
    </submittedName>
</protein>
<dbReference type="OrthoDB" id="3257409at2759"/>
<evidence type="ECO:0000313" key="1">
    <source>
        <dbReference type="EMBL" id="KIY60624.1"/>
    </source>
</evidence>
<name>A0A0D7AS15_9AGAR</name>
<keyword evidence="2" id="KW-1185">Reference proteome</keyword>
<proteinExistence type="predicted"/>
<feature type="non-terminal residue" evidence="1">
    <location>
        <position position="1"/>
    </location>
</feature>
<evidence type="ECO:0000313" key="2">
    <source>
        <dbReference type="Proteomes" id="UP000054007"/>
    </source>
</evidence>
<feature type="non-terminal residue" evidence="1">
    <location>
        <position position="186"/>
    </location>
</feature>
<dbReference type="STRING" id="1314674.A0A0D7AS15"/>
<dbReference type="AlphaFoldDB" id="A0A0D7AS15"/>